<dbReference type="Gene3D" id="3.30.1110.10">
    <property type="match status" value="1"/>
</dbReference>
<dbReference type="InterPro" id="IPR002173">
    <property type="entry name" value="Carboh/pur_kinase_PfkB_CS"/>
</dbReference>
<dbReference type="InterPro" id="IPR002139">
    <property type="entry name" value="Ribo/fructo_kinase"/>
</dbReference>
<protein>
    <submittedName>
        <fullName evidence="6">Adenosine kinase</fullName>
    </submittedName>
</protein>
<evidence type="ECO:0000259" key="5">
    <source>
        <dbReference type="Pfam" id="PF00294"/>
    </source>
</evidence>
<dbReference type="GeneID" id="98612502"/>
<organism evidence="6 7">
    <name type="scientific">Saccharophagus degradans</name>
    <dbReference type="NCBI Taxonomy" id="86304"/>
    <lineage>
        <taxon>Bacteria</taxon>
        <taxon>Pseudomonadati</taxon>
        <taxon>Pseudomonadota</taxon>
        <taxon>Gammaproteobacteria</taxon>
        <taxon>Cellvibrionales</taxon>
        <taxon>Cellvibrionaceae</taxon>
        <taxon>Saccharophagus</taxon>
    </lineage>
</organism>
<dbReference type="SUPFAM" id="SSF53613">
    <property type="entry name" value="Ribokinase-like"/>
    <property type="match status" value="1"/>
</dbReference>
<accession>A0AAW7X6H7</accession>
<name>A0AAW7X6H7_9GAMM</name>
<dbReference type="InterPro" id="IPR052700">
    <property type="entry name" value="Carb_kinase_PfkB-like"/>
</dbReference>
<evidence type="ECO:0000256" key="2">
    <source>
        <dbReference type="ARBA" id="ARBA00022679"/>
    </source>
</evidence>
<reference evidence="6" key="1">
    <citation type="submission" date="2023-07" db="EMBL/GenBank/DDBJ databases">
        <title>Genome content predicts the carbon catabolic preferences of heterotrophic bacteria.</title>
        <authorList>
            <person name="Gralka M."/>
        </authorList>
    </citation>
    <scope>NUCLEOTIDE SEQUENCE</scope>
    <source>
        <strain evidence="6">I3M17_2</strain>
    </source>
</reference>
<evidence type="ECO:0000313" key="7">
    <source>
        <dbReference type="Proteomes" id="UP001169760"/>
    </source>
</evidence>
<comment type="caution">
    <text evidence="6">The sequence shown here is derived from an EMBL/GenBank/DDBJ whole genome shotgun (WGS) entry which is preliminary data.</text>
</comment>
<dbReference type="Pfam" id="PF00294">
    <property type="entry name" value="PfkB"/>
    <property type="match status" value="1"/>
</dbReference>
<dbReference type="InterPro" id="IPR029056">
    <property type="entry name" value="Ribokinase-like"/>
</dbReference>
<dbReference type="InterPro" id="IPR011611">
    <property type="entry name" value="PfkB_dom"/>
</dbReference>
<keyword evidence="2 4" id="KW-0808">Transferase</keyword>
<feature type="domain" description="Carbohydrate kinase PfkB" evidence="5">
    <location>
        <begin position="51"/>
        <end position="318"/>
    </location>
</feature>
<dbReference type="GO" id="GO:0016301">
    <property type="term" value="F:kinase activity"/>
    <property type="evidence" value="ECO:0007669"/>
    <property type="project" value="UniProtKB-KW"/>
</dbReference>
<dbReference type="PRINTS" id="PR00990">
    <property type="entry name" value="RIBOKINASE"/>
</dbReference>
<evidence type="ECO:0000256" key="1">
    <source>
        <dbReference type="ARBA" id="ARBA00010688"/>
    </source>
</evidence>
<dbReference type="PROSITE" id="PS00584">
    <property type="entry name" value="PFKB_KINASES_2"/>
    <property type="match status" value="1"/>
</dbReference>
<dbReference type="Gene3D" id="3.40.1190.20">
    <property type="match status" value="1"/>
</dbReference>
<dbReference type="PANTHER" id="PTHR43320:SF3">
    <property type="entry name" value="CARBOHYDRATE KINASE PFKB DOMAIN-CONTAINING PROTEIN"/>
    <property type="match status" value="1"/>
</dbReference>
<keyword evidence="3 4" id="KW-0418">Kinase</keyword>
<proteinExistence type="inferred from homology"/>
<evidence type="ECO:0000256" key="4">
    <source>
        <dbReference type="RuleBase" id="RU003704"/>
    </source>
</evidence>
<dbReference type="Proteomes" id="UP001169760">
    <property type="component" value="Unassembled WGS sequence"/>
</dbReference>
<sequence length="328" mass="34998">MPTYQIYGLGAALVDTEIEVTDLDLKDLRIDKGVMTLVDEARQAQLIRTLSKHVAASKRASGGSAANSIIAASYFGAKTFYSCRVANDENGKFYLNDLAEAGVSYYEKNGEPSGTTGKCLVFITPDAERTMNTFLGISETLSVDDIDEQALAESEWAYIEGYLVTSATGRPAAIKLRELAEAKGVKTALSLSDPAIVNFFKDGLVEMIGDGVDMLFCNEAEALQYTGCDTVETAAEALKQCAKAFAITQGAKGALLFDGEQFITVAAHKVTPVDTNGAGDMFAGAFLYGLTNNMSFQQAGDLASKAASVVVSQFGPRLRPEQHKELLG</sequence>
<dbReference type="EMBL" id="JAUOPB010000008">
    <property type="protein sequence ID" value="MDO6423175.1"/>
    <property type="molecule type" value="Genomic_DNA"/>
</dbReference>
<dbReference type="PANTHER" id="PTHR43320">
    <property type="entry name" value="SUGAR KINASE"/>
    <property type="match status" value="1"/>
</dbReference>
<gene>
    <name evidence="6" type="ORF">Q4521_11880</name>
</gene>
<dbReference type="CDD" id="cd01168">
    <property type="entry name" value="adenosine_kinase"/>
    <property type="match status" value="1"/>
</dbReference>
<dbReference type="RefSeq" id="WP_011467302.1">
    <property type="nucleotide sequence ID" value="NZ_JAHKPP010000010.1"/>
</dbReference>
<comment type="similarity">
    <text evidence="1 4">Belongs to the carbohydrate kinase PfkB family.</text>
</comment>
<evidence type="ECO:0000313" key="6">
    <source>
        <dbReference type="EMBL" id="MDO6423175.1"/>
    </source>
</evidence>
<evidence type="ECO:0000256" key="3">
    <source>
        <dbReference type="ARBA" id="ARBA00022777"/>
    </source>
</evidence>
<dbReference type="AlphaFoldDB" id="A0AAW7X6H7"/>